<dbReference type="OrthoDB" id="126732at2759"/>
<dbReference type="AlphaFoldDB" id="A0A8T1X0X7"/>
<evidence type="ECO:0000313" key="4">
    <source>
        <dbReference type="EMBL" id="KAG7397410.1"/>
    </source>
</evidence>
<dbReference type="GO" id="GO:0005525">
    <property type="term" value="F:GTP binding"/>
    <property type="evidence" value="ECO:0007669"/>
    <property type="project" value="InterPro"/>
</dbReference>
<feature type="domain" description="Guanylate-binding protein N-terminal" evidence="3">
    <location>
        <begin position="23"/>
        <end position="272"/>
    </location>
</feature>
<organism evidence="4 5">
    <name type="scientific">Phytophthora boehmeriae</name>
    <dbReference type="NCBI Taxonomy" id="109152"/>
    <lineage>
        <taxon>Eukaryota</taxon>
        <taxon>Sar</taxon>
        <taxon>Stramenopiles</taxon>
        <taxon>Oomycota</taxon>
        <taxon>Peronosporomycetes</taxon>
        <taxon>Peronosporales</taxon>
        <taxon>Peronosporaceae</taxon>
        <taxon>Phytophthora</taxon>
    </lineage>
</organism>
<dbReference type="Pfam" id="PF02263">
    <property type="entry name" value="GBP"/>
    <property type="match status" value="1"/>
</dbReference>
<name>A0A8T1X0X7_9STRA</name>
<keyword evidence="1" id="KW-0175">Coiled coil</keyword>
<evidence type="ECO:0000313" key="5">
    <source>
        <dbReference type="Proteomes" id="UP000693981"/>
    </source>
</evidence>
<feature type="coiled-coil region" evidence="1">
    <location>
        <begin position="512"/>
        <end position="564"/>
    </location>
</feature>
<feature type="compositionally biased region" description="Low complexity" evidence="2">
    <location>
        <begin position="789"/>
        <end position="818"/>
    </location>
</feature>
<dbReference type="GO" id="GO:0003924">
    <property type="term" value="F:GTPase activity"/>
    <property type="evidence" value="ECO:0007669"/>
    <property type="project" value="InterPro"/>
</dbReference>
<feature type="region of interest" description="Disordered" evidence="2">
    <location>
        <begin position="775"/>
        <end position="832"/>
    </location>
</feature>
<feature type="compositionally biased region" description="Polar residues" evidence="2">
    <location>
        <begin position="823"/>
        <end position="832"/>
    </location>
</feature>
<dbReference type="PANTHER" id="PTHR10751">
    <property type="entry name" value="GUANYLATE BINDING PROTEIN"/>
    <property type="match status" value="1"/>
</dbReference>
<reference evidence="4" key="1">
    <citation type="submission" date="2021-02" db="EMBL/GenBank/DDBJ databases">
        <authorList>
            <person name="Palmer J.M."/>
        </authorList>
    </citation>
    <scope>NUCLEOTIDE SEQUENCE</scope>
    <source>
        <strain evidence="4">SCRP23</strain>
    </source>
</reference>
<sequence length="832" mass="93648">MPDGWRALPLVCSAAEGSVKKLTVSVDARDALLLIRAQKVSVLGLFGPPATGKRLLLNTLLTPASVDFSASHSDVLLWLWLPDTEALRTGEKARLVLASGAFSATECDQEHSKQTLTLLLLLSSLLLYNTDGEIDAKAVEGLKWLENVAKSLRIRATQDEEAVASDFHNFAPKFVWLTRNFKVKWLKAFDGEKLTPNEYLEACLAPESGYGEAATKRNMLRMYLESYFPVRDCVVLSRAVEGNGTEPEMGSSLRQQFVDAVDDLYANYLSNKAQHLPPKELIGHELNSDQFVAVLDVYVTAMNSNHLPTMQKASNALLEEEITQAFEMAKQTYKKEVSVAMGFDNDAECRSGQENASDARELQVAHFRGVQTSMAQIREVRSNLPENMKKTLFKDNLTQWDAQVTRDFQDILECNFKLSAENCAKILEHVLPQNLETMAEELSARSREGFSDGLIELLAQYKSDLRSALDEYTQLSNGPAVHSCLEQALTQTVSISIQKWGTMVFQQYQTHVHTWQEEHEQLKRAYEVVQGQYVDTTNAMNKHKRLHEEQLAQVTQELSDLRRAMHSELNVKKSDLEQLTSEISTMNLKHDIRIKNAESDLAWARSRTEELEKTIVTERQRKEDVFSGSARRVLEKERSFHQEERSLLVQQRELMAQAIGLERELVQNKTKHVQKMFALQNDHAKKMDVLKIEQAKFERQLKSQAKKDLRSLKIAHEKEKKVVQAENVVMDKELAAIQDKLAVLAAEEETARASAAANRDFFKSLPMTPLPLMQAPAAASGEEQARRVSLSSKATKRSAAARSVSFDDTSTSSASPTTRVDVPQSNDMCRQS</sequence>
<accession>A0A8T1X0X7</accession>
<gene>
    <name evidence="4" type="ORF">PHYBOEH_000764</name>
</gene>
<evidence type="ECO:0000259" key="3">
    <source>
        <dbReference type="Pfam" id="PF02263"/>
    </source>
</evidence>
<protein>
    <recommendedName>
        <fullName evidence="3">Guanylate-binding protein N-terminal domain-containing protein</fullName>
    </recommendedName>
</protein>
<comment type="caution">
    <text evidence="4">The sequence shown here is derived from an EMBL/GenBank/DDBJ whole genome shotgun (WGS) entry which is preliminary data.</text>
</comment>
<evidence type="ECO:0000256" key="1">
    <source>
        <dbReference type="SAM" id="Coils"/>
    </source>
</evidence>
<dbReference type="EMBL" id="JAGDFL010000113">
    <property type="protein sequence ID" value="KAG7397410.1"/>
    <property type="molecule type" value="Genomic_DNA"/>
</dbReference>
<dbReference type="InterPro" id="IPR015894">
    <property type="entry name" value="Guanylate-bd_N"/>
</dbReference>
<evidence type="ECO:0000256" key="2">
    <source>
        <dbReference type="SAM" id="MobiDB-lite"/>
    </source>
</evidence>
<proteinExistence type="predicted"/>
<keyword evidence="5" id="KW-1185">Reference proteome</keyword>
<dbReference type="Proteomes" id="UP000693981">
    <property type="component" value="Unassembled WGS sequence"/>
</dbReference>